<dbReference type="EMBL" id="FXUF01000002">
    <property type="protein sequence ID" value="SMP45781.1"/>
    <property type="molecule type" value="Genomic_DNA"/>
</dbReference>
<sequence>MTVAVVAAVCGGLIVTPVKIPFLKRKRASGFFIFLTENRSEMDAWRT</sequence>
<name>A0AA45WUF6_9CLOT</name>
<proteinExistence type="predicted"/>
<keyword evidence="2" id="KW-1185">Reference proteome</keyword>
<dbReference type="Proteomes" id="UP001158066">
    <property type="component" value="Unassembled WGS sequence"/>
</dbReference>
<gene>
    <name evidence="1" type="ORF">SAMN06296020_102369</name>
</gene>
<protein>
    <submittedName>
        <fullName evidence="1">Uncharacterized protein</fullName>
    </submittedName>
</protein>
<evidence type="ECO:0000313" key="2">
    <source>
        <dbReference type="Proteomes" id="UP001158066"/>
    </source>
</evidence>
<comment type="caution">
    <text evidence="1">The sequence shown here is derived from an EMBL/GenBank/DDBJ whole genome shotgun (WGS) entry which is preliminary data.</text>
</comment>
<evidence type="ECO:0000313" key="1">
    <source>
        <dbReference type="EMBL" id="SMP45781.1"/>
    </source>
</evidence>
<accession>A0AA45WUF6</accession>
<organism evidence="1 2">
    <name type="scientific">Anoxynatronum buryatiense</name>
    <dbReference type="NCBI Taxonomy" id="489973"/>
    <lineage>
        <taxon>Bacteria</taxon>
        <taxon>Bacillati</taxon>
        <taxon>Bacillota</taxon>
        <taxon>Clostridia</taxon>
        <taxon>Eubacteriales</taxon>
        <taxon>Clostridiaceae</taxon>
        <taxon>Anoxynatronum</taxon>
    </lineage>
</organism>
<dbReference type="AlphaFoldDB" id="A0AA45WUF6"/>
<reference evidence="1" key="1">
    <citation type="submission" date="2017-05" db="EMBL/GenBank/DDBJ databases">
        <authorList>
            <person name="Varghese N."/>
            <person name="Submissions S."/>
        </authorList>
    </citation>
    <scope>NUCLEOTIDE SEQUENCE</scope>
    <source>
        <strain evidence="1">Su22</strain>
    </source>
</reference>